<organism evidence="1 2">
    <name type="scientific">Nesidiocoris tenuis</name>
    <dbReference type="NCBI Taxonomy" id="355587"/>
    <lineage>
        <taxon>Eukaryota</taxon>
        <taxon>Metazoa</taxon>
        <taxon>Ecdysozoa</taxon>
        <taxon>Arthropoda</taxon>
        <taxon>Hexapoda</taxon>
        <taxon>Insecta</taxon>
        <taxon>Pterygota</taxon>
        <taxon>Neoptera</taxon>
        <taxon>Paraneoptera</taxon>
        <taxon>Hemiptera</taxon>
        <taxon>Heteroptera</taxon>
        <taxon>Panheteroptera</taxon>
        <taxon>Cimicomorpha</taxon>
        <taxon>Miridae</taxon>
        <taxon>Dicyphina</taxon>
        <taxon>Nesidiocoris</taxon>
    </lineage>
</organism>
<gene>
    <name evidence="1" type="ORF">NTJ_02337</name>
</gene>
<dbReference type="EMBL" id="AP028909">
    <property type="protein sequence ID" value="BES89530.1"/>
    <property type="molecule type" value="Genomic_DNA"/>
</dbReference>
<accession>A0ABN7AB41</accession>
<keyword evidence="2" id="KW-1185">Reference proteome</keyword>
<proteinExistence type="predicted"/>
<sequence>MDVRYSMLKIVYYSVPSSISVPPISFSPDPLRSAVLTIGNGATNVSAYGDVSRVPIKKREAGVAPSCKATSSNHQYLPIRARYLACQIYTAGRKKSPFPNGGSLPTSFPAPDLPRHQFCIAFSTL</sequence>
<protein>
    <submittedName>
        <fullName evidence="1">Uncharacterized protein</fullName>
    </submittedName>
</protein>
<evidence type="ECO:0000313" key="1">
    <source>
        <dbReference type="EMBL" id="BES89530.1"/>
    </source>
</evidence>
<reference evidence="1 2" key="1">
    <citation type="submission" date="2023-09" db="EMBL/GenBank/DDBJ databases">
        <title>Nesidiocoris tenuis whole genome shotgun sequence.</title>
        <authorList>
            <person name="Shibata T."/>
            <person name="Shimoda M."/>
            <person name="Kobayashi T."/>
            <person name="Uehara T."/>
        </authorList>
    </citation>
    <scope>NUCLEOTIDE SEQUENCE [LARGE SCALE GENOMIC DNA]</scope>
    <source>
        <strain evidence="1 2">Japan</strain>
    </source>
</reference>
<dbReference type="Proteomes" id="UP001307889">
    <property type="component" value="Chromosome 1"/>
</dbReference>
<evidence type="ECO:0000313" key="2">
    <source>
        <dbReference type="Proteomes" id="UP001307889"/>
    </source>
</evidence>
<name>A0ABN7AB41_9HEMI</name>